<keyword evidence="4" id="KW-1185">Reference proteome</keyword>
<dbReference type="Pfam" id="PF01408">
    <property type="entry name" value="GFO_IDH_MocA"/>
    <property type="match status" value="1"/>
</dbReference>
<dbReference type="AlphaFoldDB" id="A0A4Q0YNQ1"/>
<dbReference type="InterPro" id="IPR036291">
    <property type="entry name" value="NAD(P)-bd_dom_sf"/>
</dbReference>
<dbReference type="PANTHER" id="PTHR43708">
    <property type="entry name" value="CONSERVED EXPRESSED OXIDOREDUCTASE (EUROFUNG)"/>
    <property type="match status" value="1"/>
</dbReference>
<dbReference type="Gene3D" id="3.40.50.720">
    <property type="entry name" value="NAD(P)-binding Rossmann-like Domain"/>
    <property type="match status" value="1"/>
</dbReference>
<feature type="domain" description="Gfo/Idh/MocA-like oxidoreductase N-terminal" evidence="1">
    <location>
        <begin position="1"/>
        <end position="119"/>
    </location>
</feature>
<dbReference type="SUPFAM" id="SSF51735">
    <property type="entry name" value="NAD(P)-binding Rossmann-fold domains"/>
    <property type="match status" value="1"/>
</dbReference>
<dbReference type="RefSeq" id="WP_129122932.1">
    <property type="nucleotide sequence ID" value="NZ_PEIB01000018.1"/>
</dbReference>
<accession>A0A4Q0YNQ1</accession>
<evidence type="ECO:0000313" key="3">
    <source>
        <dbReference type="EMBL" id="RXJ72582.1"/>
    </source>
</evidence>
<name>A0A4Q0YNQ1_9GAMM</name>
<proteinExistence type="predicted"/>
<evidence type="ECO:0000313" key="4">
    <source>
        <dbReference type="Proteomes" id="UP000290287"/>
    </source>
</evidence>
<dbReference type="InterPro" id="IPR051317">
    <property type="entry name" value="Gfo/Idh/MocA_oxidoreduct"/>
</dbReference>
<dbReference type="OrthoDB" id="9781031at2"/>
<dbReference type="Proteomes" id="UP000290287">
    <property type="component" value="Unassembled WGS sequence"/>
</dbReference>
<organism evidence="3 4">
    <name type="scientific">Veronia nyctiphanis</name>
    <dbReference type="NCBI Taxonomy" id="1278244"/>
    <lineage>
        <taxon>Bacteria</taxon>
        <taxon>Pseudomonadati</taxon>
        <taxon>Pseudomonadota</taxon>
        <taxon>Gammaproteobacteria</taxon>
        <taxon>Vibrionales</taxon>
        <taxon>Vibrionaceae</taxon>
        <taxon>Veronia</taxon>
    </lineage>
</organism>
<gene>
    <name evidence="3" type="ORF">CS022_14830</name>
    <name evidence="2" type="ORF">CS022_19375</name>
</gene>
<dbReference type="EMBL" id="PEIB01000031">
    <property type="protein sequence ID" value="RXJ71831.1"/>
    <property type="molecule type" value="Genomic_DNA"/>
</dbReference>
<dbReference type="InterPro" id="IPR000683">
    <property type="entry name" value="Gfo/Idh/MocA-like_OxRdtase_N"/>
</dbReference>
<reference evidence="3 4" key="1">
    <citation type="submission" date="2017-10" db="EMBL/GenBank/DDBJ databases">
        <title>Nyctiphanis sp. nov., isolated from the stomach of the euphausiid Nyctiphanes simplex (Hansen, 1911) in the Gulf of California.</title>
        <authorList>
            <person name="Gomez-Gil B."/>
            <person name="Aguilar-Mendez M."/>
            <person name="Lopez-Cortes A."/>
            <person name="Gomez-Gutierrez J."/>
            <person name="Roque A."/>
            <person name="Lang E."/>
            <person name="Gonzalez-Castillo A."/>
        </authorList>
    </citation>
    <scope>NUCLEOTIDE SEQUENCE [LARGE SCALE GENOMIC DNA]</scope>
    <source>
        <strain evidence="3 4">CAIM 600</strain>
    </source>
</reference>
<protein>
    <recommendedName>
        <fullName evidence="1">Gfo/Idh/MocA-like oxidoreductase N-terminal domain-containing protein</fullName>
    </recommendedName>
</protein>
<comment type="caution">
    <text evidence="3">The sequence shown here is derived from an EMBL/GenBank/DDBJ whole genome shotgun (WGS) entry which is preliminary data.</text>
</comment>
<dbReference type="EMBL" id="PEIB01000018">
    <property type="protein sequence ID" value="RXJ72582.1"/>
    <property type="molecule type" value="Genomic_DNA"/>
</dbReference>
<evidence type="ECO:0000313" key="2">
    <source>
        <dbReference type="EMBL" id="RXJ71831.1"/>
    </source>
</evidence>
<evidence type="ECO:0000259" key="1">
    <source>
        <dbReference type="Pfam" id="PF01408"/>
    </source>
</evidence>
<dbReference type="PANTHER" id="PTHR43708:SF4">
    <property type="entry name" value="OXIDOREDUCTASE YCEM-RELATED"/>
    <property type="match status" value="1"/>
</dbReference>
<dbReference type="GO" id="GO:0000166">
    <property type="term" value="F:nucleotide binding"/>
    <property type="evidence" value="ECO:0007669"/>
    <property type="project" value="InterPro"/>
</dbReference>
<sequence length="159" mass="18601">MKIALIGIGDIARKAYLPILSRTPEMELILCGRKEELVKLVAEEFKINQIVIDYKKLKDMNIDAVMIHTTSQSHFEIAHYFLNIGIAVFVDKPAAMLYSEYENLHNIAEKKSTPLFIGFNRRYSPLWSKYLNSERIQDFQWKKIDTNILRHQEILSLMI</sequence>